<dbReference type="RefSeq" id="WP_109264167.1">
    <property type="nucleotide sequence ID" value="NZ_QEWP01000006.1"/>
</dbReference>
<feature type="domain" description="N-acetyltransferase" evidence="1">
    <location>
        <begin position="38"/>
        <end position="182"/>
    </location>
</feature>
<keyword evidence="2" id="KW-0808">Transferase</keyword>
<proteinExistence type="predicted"/>
<dbReference type="GO" id="GO:0016747">
    <property type="term" value="F:acyltransferase activity, transferring groups other than amino-acyl groups"/>
    <property type="evidence" value="ECO:0007669"/>
    <property type="project" value="InterPro"/>
</dbReference>
<organism evidence="2 3">
    <name type="scientific">Marinilabilia rubra</name>
    <dbReference type="NCBI Taxonomy" id="2162893"/>
    <lineage>
        <taxon>Bacteria</taxon>
        <taxon>Pseudomonadati</taxon>
        <taxon>Bacteroidota</taxon>
        <taxon>Bacteroidia</taxon>
        <taxon>Marinilabiliales</taxon>
        <taxon>Marinilabiliaceae</taxon>
        <taxon>Marinilabilia</taxon>
    </lineage>
</organism>
<accession>A0A2U2B991</accession>
<comment type="caution">
    <text evidence="2">The sequence shown here is derived from an EMBL/GenBank/DDBJ whole genome shotgun (WGS) entry which is preliminary data.</text>
</comment>
<dbReference type="AlphaFoldDB" id="A0A2U2B991"/>
<protein>
    <submittedName>
        <fullName evidence="2">N-acetyltransferase</fullName>
    </submittedName>
</protein>
<dbReference type="Gene3D" id="3.40.630.30">
    <property type="match status" value="1"/>
</dbReference>
<dbReference type="PANTHER" id="PTHR43792">
    <property type="entry name" value="GNAT FAMILY, PUTATIVE (AFU_ORTHOLOGUE AFUA_3G00765)-RELATED-RELATED"/>
    <property type="match status" value="1"/>
</dbReference>
<gene>
    <name evidence="2" type="ORF">DDZ16_09275</name>
</gene>
<dbReference type="SUPFAM" id="SSF55729">
    <property type="entry name" value="Acyl-CoA N-acyltransferases (Nat)"/>
    <property type="match status" value="1"/>
</dbReference>
<dbReference type="OrthoDB" id="9788916at2"/>
<dbReference type="PROSITE" id="PS51186">
    <property type="entry name" value="GNAT"/>
    <property type="match status" value="1"/>
</dbReference>
<dbReference type="Pfam" id="PF13302">
    <property type="entry name" value="Acetyltransf_3"/>
    <property type="match status" value="1"/>
</dbReference>
<keyword evidence="3" id="KW-1185">Reference proteome</keyword>
<dbReference type="Proteomes" id="UP000244956">
    <property type="component" value="Unassembled WGS sequence"/>
</dbReference>
<dbReference type="EMBL" id="QEWP01000006">
    <property type="protein sequence ID" value="PWD99627.1"/>
    <property type="molecule type" value="Genomic_DNA"/>
</dbReference>
<name>A0A2U2B991_9BACT</name>
<sequence>MSNSTIEERCNFETQRLTVGSWTAQILEGNSELNFAEKVIEILSPNVTKALPDGWQDITTINHAQEWISEREKESHFVTIQLSSINEIIGFVFLYETDAENEYHDLRFGYLLSERVWGKGLGTELIDGLIKWCKKQGDIKSISGGVETDNIASINVLEKTGFSVSTVDKKRKGMVFYEYQFDTLC</sequence>
<dbReference type="InterPro" id="IPR016181">
    <property type="entry name" value="Acyl_CoA_acyltransferase"/>
</dbReference>
<evidence type="ECO:0000259" key="1">
    <source>
        <dbReference type="PROSITE" id="PS51186"/>
    </source>
</evidence>
<dbReference type="InterPro" id="IPR000182">
    <property type="entry name" value="GNAT_dom"/>
</dbReference>
<evidence type="ECO:0000313" key="3">
    <source>
        <dbReference type="Proteomes" id="UP000244956"/>
    </source>
</evidence>
<dbReference type="CDD" id="cd04301">
    <property type="entry name" value="NAT_SF"/>
    <property type="match status" value="1"/>
</dbReference>
<dbReference type="InterPro" id="IPR051531">
    <property type="entry name" value="N-acetyltransferase"/>
</dbReference>
<reference evidence="2 3" key="1">
    <citation type="submission" date="2018-05" db="EMBL/GenBank/DDBJ databases">
        <title>Marinilabilia rubrum sp. nov., isolated from saltern sediment.</title>
        <authorList>
            <person name="Zhang R."/>
        </authorList>
    </citation>
    <scope>NUCLEOTIDE SEQUENCE [LARGE SCALE GENOMIC DNA]</scope>
    <source>
        <strain evidence="2 3">WTE16</strain>
    </source>
</reference>
<evidence type="ECO:0000313" key="2">
    <source>
        <dbReference type="EMBL" id="PWD99627.1"/>
    </source>
</evidence>